<feature type="region of interest" description="Disordered" evidence="1">
    <location>
        <begin position="67"/>
        <end position="96"/>
    </location>
</feature>
<dbReference type="RefSeq" id="WP_076755884.1">
    <property type="nucleotide sequence ID" value="NZ_CP023018.1"/>
</dbReference>
<sequence>MDEDKDVPSADHDSPWKEALEVYFEPFMALLFPSVHAQVDWAQPVEFLDKELQALDGDAEQGRQYVDKYHGADPGENRKDSRAAKAMEISATETAL</sequence>
<dbReference type="Proteomes" id="UP000223759">
    <property type="component" value="Unassembled WGS sequence"/>
</dbReference>
<proteinExistence type="predicted"/>
<evidence type="ECO:0000313" key="2">
    <source>
        <dbReference type="EMBL" id="SIT71378.1"/>
    </source>
</evidence>
<keyword evidence="3" id="KW-1185">Reference proteome</keyword>
<organism evidence="2 3">
    <name type="scientific">Ectothiorhodosinus mongolicus</name>
    <dbReference type="NCBI Taxonomy" id="233100"/>
    <lineage>
        <taxon>Bacteria</taxon>
        <taxon>Pseudomonadati</taxon>
        <taxon>Pseudomonadota</taxon>
        <taxon>Gammaproteobacteria</taxon>
        <taxon>Chromatiales</taxon>
        <taxon>Ectothiorhodospiraceae</taxon>
        <taxon>Ectothiorhodosinus</taxon>
    </lineage>
</organism>
<feature type="compositionally biased region" description="Basic and acidic residues" evidence="1">
    <location>
        <begin position="67"/>
        <end position="85"/>
    </location>
</feature>
<protein>
    <submittedName>
        <fullName evidence="2">Uncharacterized protein</fullName>
    </submittedName>
</protein>
<accession>A0A1R3W171</accession>
<gene>
    <name evidence="2" type="ORF">SAMN05216526_1543</name>
</gene>
<name>A0A1R3W171_9GAMM</name>
<dbReference type="EMBL" id="FTPK01000002">
    <property type="protein sequence ID" value="SIT71378.1"/>
    <property type="molecule type" value="Genomic_DNA"/>
</dbReference>
<dbReference type="STRING" id="233100.SAMN05216526_1543"/>
<reference evidence="2 3" key="1">
    <citation type="submission" date="2017-01" db="EMBL/GenBank/DDBJ databases">
        <authorList>
            <person name="Mah S.A."/>
            <person name="Swanson W.J."/>
            <person name="Moy G.W."/>
            <person name="Vacquier V.D."/>
        </authorList>
    </citation>
    <scope>NUCLEOTIDE SEQUENCE [LARGE SCALE GENOMIC DNA]</scope>
    <source>
        <strain evidence="2 3">M9</strain>
    </source>
</reference>
<evidence type="ECO:0000313" key="3">
    <source>
        <dbReference type="Proteomes" id="UP000223759"/>
    </source>
</evidence>
<dbReference type="AlphaFoldDB" id="A0A1R3W171"/>
<evidence type="ECO:0000256" key="1">
    <source>
        <dbReference type="SAM" id="MobiDB-lite"/>
    </source>
</evidence>